<name>G9MNU9_HYPVG</name>
<gene>
    <name evidence="1" type="ORF">TRIVIDRAFT_220812</name>
</gene>
<sequence>MGFSEDLFNDIMSPASASIRLKCRAGDCAIAEVSVAFNVPSRNRKCSKAVLEGCFQPYGLKRDVFHCSTKKNSSQALGSHVLALRLERCGYISCRNIMHEIGL</sequence>
<dbReference type="InParanoid" id="G9MNU9"/>
<evidence type="ECO:0000313" key="1">
    <source>
        <dbReference type="EMBL" id="EHK23552.1"/>
    </source>
</evidence>
<accession>G9MNU9</accession>
<dbReference type="Proteomes" id="UP000007115">
    <property type="component" value="Unassembled WGS sequence"/>
</dbReference>
<organism evidence="1 2">
    <name type="scientific">Hypocrea virens (strain Gv29-8 / FGSC 10586)</name>
    <name type="common">Gliocladium virens</name>
    <name type="synonym">Trichoderma virens</name>
    <dbReference type="NCBI Taxonomy" id="413071"/>
    <lineage>
        <taxon>Eukaryota</taxon>
        <taxon>Fungi</taxon>
        <taxon>Dikarya</taxon>
        <taxon>Ascomycota</taxon>
        <taxon>Pezizomycotina</taxon>
        <taxon>Sordariomycetes</taxon>
        <taxon>Hypocreomycetidae</taxon>
        <taxon>Hypocreales</taxon>
        <taxon>Hypocreaceae</taxon>
        <taxon>Trichoderma</taxon>
    </lineage>
</organism>
<dbReference type="HOGENOM" id="CLU_2264127_0_0_1"/>
<dbReference type="AlphaFoldDB" id="G9MNU9"/>
<dbReference type="EMBL" id="ABDF02000005">
    <property type="protein sequence ID" value="EHK23552.1"/>
    <property type="molecule type" value="Genomic_DNA"/>
</dbReference>
<protein>
    <submittedName>
        <fullName evidence="1">Uncharacterized protein</fullName>
    </submittedName>
</protein>
<comment type="caution">
    <text evidence="1">The sequence shown here is derived from an EMBL/GenBank/DDBJ whole genome shotgun (WGS) entry which is preliminary data.</text>
</comment>
<reference evidence="1 2" key="1">
    <citation type="journal article" date="2011" name="Genome Biol.">
        <title>Comparative genome sequence analysis underscores mycoparasitism as the ancestral life style of Trichoderma.</title>
        <authorList>
            <person name="Kubicek C.P."/>
            <person name="Herrera-Estrella A."/>
            <person name="Seidl-Seiboth V."/>
            <person name="Martinez D.A."/>
            <person name="Druzhinina I.S."/>
            <person name="Thon M."/>
            <person name="Zeilinger S."/>
            <person name="Casas-Flores S."/>
            <person name="Horwitz B.A."/>
            <person name="Mukherjee P.K."/>
            <person name="Mukherjee M."/>
            <person name="Kredics L."/>
            <person name="Alcaraz L.D."/>
            <person name="Aerts A."/>
            <person name="Antal Z."/>
            <person name="Atanasova L."/>
            <person name="Cervantes-Badillo M.G."/>
            <person name="Challacombe J."/>
            <person name="Chertkov O."/>
            <person name="McCluskey K."/>
            <person name="Coulpier F."/>
            <person name="Deshpande N."/>
            <person name="von Doehren H."/>
            <person name="Ebbole D.J."/>
            <person name="Esquivel-Naranjo E.U."/>
            <person name="Fekete E."/>
            <person name="Flipphi M."/>
            <person name="Glaser F."/>
            <person name="Gomez-Rodriguez E.Y."/>
            <person name="Gruber S."/>
            <person name="Han C."/>
            <person name="Henrissat B."/>
            <person name="Hermosa R."/>
            <person name="Hernandez-Onate M."/>
            <person name="Karaffa L."/>
            <person name="Kosti I."/>
            <person name="Le Crom S."/>
            <person name="Lindquist E."/>
            <person name="Lucas S."/>
            <person name="Luebeck M."/>
            <person name="Luebeck P.S."/>
            <person name="Margeot A."/>
            <person name="Metz B."/>
            <person name="Misra M."/>
            <person name="Nevalainen H."/>
            <person name="Omann M."/>
            <person name="Packer N."/>
            <person name="Perrone G."/>
            <person name="Uresti-Rivera E.E."/>
            <person name="Salamov A."/>
            <person name="Schmoll M."/>
            <person name="Seiboth B."/>
            <person name="Shapiro H."/>
            <person name="Sukno S."/>
            <person name="Tamayo-Ramos J.A."/>
            <person name="Tisch D."/>
            <person name="Wiest A."/>
            <person name="Wilkinson H.H."/>
            <person name="Zhang M."/>
            <person name="Coutinho P.M."/>
            <person name="Kenerley C.M."/>
            <person name="Monte E."/>
            <person name="Baker S.E."/>
            <person name="Grigoriev I.V."/>
        </authorList>
    </citation>
    <scope>NUCLEOTIDE SEQUENCE [LARGE SCALE GENOMIC DNA]</scope>
    <source>
        <strain evidence="2">Gv29-8 / FGSC 10586</strain>
    </source>
</reference>
<dbReference type="RefSeq" id="XP_013957769.1">
    <property type="nucleotide sequence ID" value="XM_014102294.1"/>
</dbReference>
<proteinExistence type="predicted"/>
<keyword evidence="2" id="KW-1185">Reference proteome</keyword>
<dbReference type="VEuPathDB" id="FungiDB:TRIVIDRAFT_220812"/>
<dbReference type="GeneID" id="25791511"/>
<evidence type="ECO:0000313" key="2">
    <source>
        <dbReference type="Proteomes" id="UP000007115"/>
    </source>
</evidence>